<proteinExistence type="predicted"/>
<keyword evidence="3" id="KW-1185">Reference proteome</keyword>
<protein>
    <submittedName>
        <fullName evidence="2">DUF2063 domain-containing protein</fullName>
    </submittedName>
</protein>
<evidence type="ECO:0000313" key="2">
    <source>
        <dbReference type="EMBL" id="RDS83272.1"/>
    </source>
</evidence>
<feature type="domain" description="Putative DNA-binding" evidence="1">
    <location>
        <begin position="7"/>
        <end position="97"/>
    </location>
</feature>
<accession>A0A370X4L1</accession>
<evidence type="ECO:0000259" key="1">
    <source>
        <dbReference type="Pfam" id="PF09836"/>
    </source>
</evidence>
<dbReference type="Proteomes" id="UP000255334">
    <property type="component" value="Unassembled WGS sequence"/>
</dbReference>
<gene>
    <name evidence="2" type="ORF">DWU99_12050</name>
</gene>
<evidence type="ECO:0000313" key="3">
    <source>
        <dbReference type="Proteomes" id="UP000255334"/>
    </source>
</evidence>
<dbReference type="Pfam" id="PF09836">
    <property type="entry name" value="DUF2063"/>
    <property type="match status" value="1"/>
</dbReference>
<organism evidence="2 3">
    <name type="scientific">Dyella psychrodurans</name>
    <dbReference type="NCBI Taxonomy" id="1927960"/>
    <lineage>
        <taxon>Bacteria</taxon>
        <taxon>Pseudomonadati</taxon>
        <taxon>Pseudomonadota</taxon>
        <taxon>Gammaproteobacteria</taxon>
        <taxon>Lysobacterales</taxon>
        <taxon>Rhodanobacteraceae</taxon>
        <taxon>Dyella</taxon>
    </lineage>
</organism>
<reference evidence="2 3" key="1">
    <citation type="submission" date="2018-07" db="EMBL/GenBank/DDBJ databases">
        <title>Dyella monticola sp. nov. and Dyella psychrodurans sp. nov. isolated from monsoon evergreen broad-leaved forest soil of Dinghu Mountain, China.</title>
        <authorList>
            <person name="Gao Z."/>
            <person name="Qiu L."/>
        </authorList>
    </citation>
    <scope>NUCLEOTIDE SEQUENCE [LARGE SCALE GENOMIC DNA]</scope>
    <source>
        <strain evidence="2 3">4MSK11</strain>
    </source>
</reference>
<dbReference type="RefSeq" id="WP_115478311.1">
    <property type="nucleotide sequence ID" value="NZ_QRBF01000004.1"/>
</dbReference>
<dbReference type="AlphaFoldDB" id="A0A370X4L1"/>
<comment type="caution">
    <text evidence="2">The sequence shown here is derived from an EMBL/GenBank/DDBJ whole genome shotgun (WGS) entry which is preliminary data.</text>
</comment>
<dbReference type="EMBL" id="QRBF01000004">
    <property type="protein sequence ID" value="RDS83272.1"/>
    <property type="molecule type" value="Genomic_DNA"/>
</dbReference>
<dbReference type="OrthoDB" id="343356at2"/>
<name>A0A370X4L1_9GAMM</name>
<dbReference type="InterPro" id="IPR018640">
    <property type="entry name" value="DUF2063"/>
</dbReference>
<sequence>MSTLQTIQQQMLQAVLAERTLPPHIVLGDDIADASSRLDVYRHGYRIRLRDALKVEFAGLQCMAGSRFEGMLDKYVEAHPSEHYNIRWYGSGLAGFLEYAHPWREKPQLANMAKMDWAISTAFDAADESSMGVADLSAVPPESWAGLRLTLQNNLQVLECAYNTDAFRRATDNGSKRPHLRRFAQPRQVLVWRRATTVHYRRLDDDEWLVLGASIQGETFASLCARLAACHGESAAMPRMVTVLKRWLEAGLIRGWDLA</sequence>